<evidence type="ECO:0000259" key="6">
    <source>
        <dbReference type="SMART" id="SM00062"/>
    </source>
</evidence>
<evidence type="ECO:0000313" key="8">
    <source>
        <dbReference type="Proteomes" id="UP000215256"/>
    </source>
</evidence>
<dbReference type="PROSITE" id="PS01039">
    <property type="entry name" value="SBP_BACTERIAL_3"/>
    <property type="match status" value="1"/>
</dbReference>
<dbReference type="InterPro" id="IPR001638">
    <property type="entry name" value="Solute-binding_3/MltF_N"/>
</dbReference>
<feature type="domain" description="Solute-binding protein family 3/N-terminal" evidence="6">
    <location>
        <begin position="48"/>
        <end position="278"/>
    </location>
</feature>
<comment type="subcellular location">
    <subcellularLocation>
        <location evidence="1">Cell envelope</location>
    </subcellularLocation>
</comment>
<evidence type="ECO:0000256" key="1">
    <source>
        <dbReference type="ARBA" id="ARBA00004196"/>
    </source>
</evidence>
<dbReference type="SUPFAM" id="SSF53850">
    <property type="entry name" value="Periplasmic binding protein-like II"/>
    <property type="match status" value="1"/>
</dbReference>
<keyword evidence="7" id="KW-0614">Plasmid</keyword>
<proteinExistence type="inferred from homology"/>
<protein>
    <submittedName>
        <fullName evidence="7">Bacterial extracellular solute-binding, 3 family protein</fullName>
    </submittedName>
</protein>
<feature type="chain" id="PRO_5013281329" evidence="5">
    <location>
        <begin position="33"/>
        <end position="296"/>
    </location>
</feature>
<dbReference type="CDD" id="cd01004">
    <property type="entry name" value="PBP2_MidA_like"/>
    <property type="match status" value="1"/>
</dbReference>
<geneLocation type="plasmid" evidence="7 8">
    <name>unnamed1</name>
</geneLocation>
<feature type="signal peptide" evidence="5">
    <location>
        <begin position="1"/>
        <end position="32"/>
    </location>
</feature>
<dbReference type="Proteomes" id="UP000215256">
    <property type="component" value="Plasmid unnamed1"/>
</dbReference>
<dbReference type="AlphaFoldDB" id="A0A248UPG8"/>
<dbReference type="PANTHER" id="PTHR35936:SF17">
    <property type="entry name" value="ARGININE-BINDING EXTRACELLULAR PROTEIN ARTP"/>
    <property type="match status" value="1"/>
</dbReference>
<dbReference type="EMBL" id="CP022605">
    <property type="protein sequence ID" value="ASV88743.1"/>
    <property type="molecule type" value="Genomic_DNA"/>
</dbReference>
<gene>
    <name evidence="7" type="ORF">CES85_3662</name>
</gene>
<dbReference type="RefSeq" id="WP_095448695.1">
    <property type="nucleotide sequence ID" value="NZ_CP022605.1"/>
</dbReference>
<evidence type="ECO:0000256" key="4">
    <source>
        <dbReference type="RuleBase" id="RU003744"/>
    </source>
</evidence>
<dbReference type="GO" id="GO:0030313">
    <property type="term" value="C:cell envelope"/>
    <property type="evidence" value="ECO:0007669"/>
    <property type="project" value="UniProtKB-SubCell"/>
</dbReference>
<dbReference type="SMART" id="SM00062">
    <property type="entry name" value="PBPb"/>
    <property type="match status" value="1"/>
</dbReference>
<dbReference type="Pfam" id="PF00497">
    <property type="entry name" value="SBP_bac_3"/>
    <property type="match status" value="1"/>
</dbReference>
<dbReference type="PANTHER" id="PTHR35936">
    <property type="entry name" value="MEMBRANE-BOUND LYTIC MUREIN TRANSGLYCOSYLASE F"/>
    <property type="match status" value="1"/>
</dbReference>
<evidence type="ECO:0000313" key="7">
    <source>
        <dbReference type="EMBL" id="ASV88743.1"/>
    </source>
</evidence>
<comment type="similarity">
    <text evidence="2 4">Belongs to the bacterial solute-binding protein 3 family.</text>
</comment>
<dbReference type="KEGG" id="och:CES85_3662"/>
<keyword evidence="3 5" id="KW-0732">Signal</keyword>
<evidence type="ECO:0000256" key="2">
    <source>
        <dbReference type="ARBA" id="ARBA00010333"/>
    </source>
</evidence>
<sequence length="296" mass="31452">MSVVKARRTKKATALTVGAAISLLMITGAVSAQTAADSLPQKYRDAGVIKLVTDAKYPPFQSINDAGEMVGFEVDLWNAIAARLNVKMDVTSVAFDSLIPGVQSGRWDIAMEGITDNTERQKVVSFVDYGYTTSSAYVLEQKGADINDHLGLCGMKGSAQSGTEWVEMITKEIGDACVAAGKEKPTVSEFGTSEATLLSVYSGRSDFVLTSAALAGEIQKSAPHPVKVISMAILPRMPSGIAFRKNETGLGEALLAALKEVRANGDYGKIYANWTVSPMAMEHEPGINLATIPALK</sequence>
<dbReference type="Gene3D" id="3.40.190.10">
    <property type="entry name" value="Periplasmic binding protein-like II"/>
    <property type="match status" value="2"/>
</dbReference>
<accession>A0A248UPG8</accession>
<dbReference type="OrthoDB" id="9768183at2"/>
<evidence type="ECO:0000256" key="5">
    <source>
        <dbReference type="SAM" id="SignalP"/>
    </source>
</evidence>
<evidence type="ECO:0000256" key="3">
    <source>
        <dbReference type="ARBA" id="ARBA00022729"/>
    </source>
</evidence>
<organism evidence="7 8">
    <name type="scientific">Ochrobactrum quorumnocens</name>
    <dbReference type="NCBI Taxonomy" id="271865"/>
    <lineage>
        <taxon>Bacteria</taxon>
        <taxon>Pseudomonadati</taxon>
        <taxon>Pseudomonadota</taxon>
        <taxon>Alphaproteobacteria</taxon>
        <taxon>Hyphomicrobiales</taxon>
        <taxon>Brucellaceae</taxon>
        <taxon>Brucella/Ochrobactrum group</taxon>
        <taxon>Ochrobactrum</taxon>
    </lineage>
</organism>
<reference evidence="7 8" key="1">
    <citation type="submission" date="2017-07" db="EMBL/GenBank/DDBJ databases">
        <title>Phylogenetic study on the rhizospheric bacterium Ochrobactrum sp. A44.</title>
        <authorList>
            <person name="Krzyzanowska D.M."/>
            <person name="Ossowicki A."/>
            <person name="Rajewska M."/>
            <person name="Maciag T."/>
            <person name="Kaczynski Z."/>
            <person name="Czerwicka M."/>
            <person name="Jafra S."/>
        </authorList>
    </citation>
    <scope>NUCLEOTIDE SEQUENCE [LARGE SCALE GENOMIC DNA]</scope>
    <source>
        <strain evidence="7 8">A44</strain>
        <plasmid evidence="7 8">unnamed1</plasmid>
    </source>
</reference>
<name>A0A248UPG8_9HYPH</name>
<dbReference type="InterPro" id="IPR018313">
    <property type="entry name" value="SBP_3_CS"/>
</dbReference>